<dbReference type="EMBL" id="JAMZMK010005258">
    <property type="protein sequence ID" value="KAI7753854.1"/>
    <property type="molecule type" value="Genomic_DNA"/>
</dbReference>
<dbReference type="PANTHER" id="PTHR31339">
    <property type="entry name" value="PECTIN LYASE-RELATED"/>
    <property type="match status" value="1"/>
</dbReference>
<proteinExistence type="predicted"/>
<evidence type="ECO:0000313" key="1">
    <source>
        <dbReference type="EMBL" id="KAI7753854.1"/>
    </source>
</evidence>
<dbReference type="Gene3D" id="2.160.20.10">
    <property type="entry name" value="Single-stranded right-handed beta-helix, Pectin lyase-like"/>
    <property type="match status" value="1"/>
</dbReference>
<dbReference type="PANTHER" id="PTHR31339:SF4">
    <property type="entry name" value="PECTIN LYASE-LIKE SUPERFAMILY PROTEIN"/>
    <property type="match status" value="1"/>
</dbReference>
<keyword evidence="2" id="KW-1185">Reference proteome</keyword>
<dbReference type="InterPro" id="IPR011050">
    <property type="entry name" value="Pectin_lyase_fold/virulence"/>
</dbReference>
<dbReference type="AlphaFoldDB" id="A0AAD5D5Q0"/>
<comment type="caution">
    <text evidence="1">The sequence shown here is derived from an EMBL/GenBank/DDBJ whole genome shotgun (WGS) entry which is preliminary data.</text>
</comment>
<dbReference type="SUPFAM" id="SSF51126">
    <property type="entry name" value="Pectin lyase-like"/>
    <property type="match status" value="1"/>
</dbReference>
<protein>
    <recommendedName>
        <fullName evidence="3">Polygalacturonase</fullName>
    </recommendedName>
</protein>
<dbReference type="InterPro" id="IPR012334">
    <property type="entry name" value="Pectin_lyas_fold"/>
</dbReference>
<evidence type="ECO:0000313" key="2">
    <source>
        <dbReference type="Proteomes" id="UP001206925"/>
    </source>
</evidence>
<dbReference type="Proteomes" id="UP001206925">
    <property type="component" value="Unassembled WGS sequence"/>
</dbReference>
<dbReference type="InterPro" id="IPR051801">
    <property type="entry name" value="GH28_Enzymes"/>
</dbReference>
<sequence length="273" mass="30714">MHNIINQKPIMMDVNDHPIINKLISTIKKPSWTFPLLLFTLFLILSLQLTNSQPGLLTRPVSDVGIRFGSGLCDGSGWVPERALKMSIVEFGGVGDGVTSNTAAFRAAVRRMEGVEGGAQLNVPRGTWVTGSFNVTSYFTLFLEDGAVILGSQDPEEWPIIKPLPSYGGGRERLGGRHMSLIHGDGLENVVITGQNGTIDGRGKMWSDKMWWDLDLWWNRTLEHTFPTTRGHLVEIMNSYDILISNLTFRNSPFWTIRPVYCWYDLFFSSFFI</sequence>
<accession>A0AAD5D5Q0</accession>
<gene>
    <name evidence="1" type="ORF">M8C21_032008</name>
</gene>
<evidence type="ECO:0008006" key="3">
    <source>
        <dbReference type="Google" id="ProtNLM"/>
    </source>
</evidence>
<name>A0AAD5D5Q0_AMBAR</name>
<reference evidence="1" key="1">
    <citation type="submission" date="2022-06" db="EMBL/GenBank/DDBJ databases">
        <title>Uncovering the hologenomic basis of an extraordinary plant invasion.</title>
        <authorList>
            <person name="Bieker V.C."/>
            <person name="Martin M.D."/>
            <person name="Gilbert T."/>
            <person name="Hodgins K."/>
            <person name="Battlay P."/>
            <person name="Petersen B."/>
            <person name="Wilson J."/>
        </authorList>
    </citation>
    <scope>NUCLEOTIDE SEQUENCE</scope>
    <source>
        <strain evidence="1">AA19_3_7</strain>
        <tissue evidence="1">Leaf</tissue>
    </source>
</reference>
<organism evidence="1 2">
    <name type="scientific">Ambrosia artemisiifolia</name>
    <name type="common">Common ragweed</name>
    <dbReference type="NCBI Taxonomy" id="4212"/>
    <lineage>
        <taxon>Eukaryota</taxon>
        <taxon>Viridiplantae</taxon>
        <taxon>Streptophyta</taxon>
        <taxon>Embryophyta</taxon>
        <taxon>Tracheophyta</taxon>
        <taxon>Spermatophyta</taxon>
        <taxon>Magnoliopsida</taxon>
        <taxon>eudicotyledons</taxon>
        <taxon>Gunneridae</taxon>
        <taxon>Pentapetalae</taxon>
        <taxon>asterids</taxon>
        <taxon>campanulids</taxon>
        <taxon>Asterales</taxon>
        <taxon>Asteraceae</taxon>
        <taxon>Asteroideae</taxon>
        <taxon>Heliantheae alliance</taxon>
        <taxon>Heliantheae</taxon>
        <taxon>Ambrosia</taxon>
    </lineage>
</organism>